<sequence length="61" mass="6041">MTTRRAGAAFDAPEAAISAAAPTSMPKARREGAGRGSLDASGDRDDRGALAGTGFTCEANG</sequence>
<dbReference type="EMBL" id="BSFL01000001">
    <property type="protein sequence ID" value="GLK79584.1"/>
    <property type="molecule type" value="Genomic_DNA"/>
</dbReference>
<proteinExistence type="predicted"/>
<protein>
    <submittedName>
        <fullName evidence="2">Uncharacterized protein</fullName>
    </submittedName>
</protein>
<reference evidence="2" key="2">
    <citation type="submission" date="2023-01" db="EMBL/GenBank/DDBJ databases">
        <authorList>
            <person name="Sun Q."/>
            <person name="Evtushenko L."/>
        </authorList>
    </citation>
    <scope>NUCLEOTIDE SEQUENCE</scope>
    <source>
        <strain evidence="2">VKM B-2748</strain>
    </source>
</reference>
<dbReference type="AlphaFoldDB" id="A0A9W6N5W0"/>
<feature type="compositionally biased region" description="Low complexity" evidence="1">
    <location>
        <begin position="8"/>
        <end position="21"/>
    </location>
</feature>
<evidence type="ECO:0000313" key="2">
    <source>
        <dbReference type="EMBL" id="GLK79584.1"/>
    </source>
</evidence>
<organism evidence="2 3">
    <name type="scientific">Methylopila turkensis</name>
    <dbReference type="NCBI Taxonomy" id="1437816"/>
    <lineage>
        <taxon>Bacteria</taxon>
        <taxon>Pseudomonadati</taxon>
        <taxon>Pseudomonadota</taxon>
        <taxon>Alphaproteobacteria</taxon>
        <taxon>Hyphomicrobiales</taxon>
        <taxon>Methylopilaceae</taxon>
        <taxon>Methylopila</taxon>
    </lineage>
</organism>
<gene>
    <name evidence="2" type="ORF">GCM10008174_13250</name>
</gene>
<dbReference type="Proteomes" id="UP001143309">
    <property type="component" value="Unassembled WGS sequence"/>
</dbReference>
<accession>A0A9W6N5W0</accession>
<evidence type="ECO:0000313" key="3">
    <source>
        <dbReference type="Proteomes" id="UP001143309"/>
    </source>
</evidence>
<comment type="caution">
    <text evidence="2">The sequence shown here is derived from an EMBL/GenBank/DDBJ whole genome shotgun (WGS) entry which is preliminary data.</text>
</comment>
<evidence type="ECO:0000256" key="1">
    <source>
        <dbReference type="SAM" id="MobiDB-lite"/>
    </source>
</evidence>
<name>A0A9W6N5W0_9HYPH</name>
<feature type="region of interest" description="Disordered" evidence="1">
    <location>
        <begin position="1"/>
        <end position="61"/>
    </location>
</feature>
<reference evidence="2" key="1">
    <citation type="journal article" date="2014" name="Int. J. Syst. Evol. Microbiol.">
        <title>Complete genome sequence of Corynebacterium casei LMG S-19264T (=DSM 44701T), isolated from a smear-ripened cheese.</title>
        <authorList>
            <consortium name="US DOE Joint Genome Institute (JGI-PGF)"/>
            <person name="Walter F."/>
            <person name="Albersmeier A."/>
            <person name="Kalinowski J."/>
            <person name="Ruckert C."/>
        </authorList>
    </citation>
    <scope>NUCLEOTIDE SEQUENCE</scope>
    <source>
        <strain evidence="2">VKM B-2748</strain>
    </source>
</reference>
<keyword evidence="3" id="KW-1185">Reference proteome</keyword>